<keyword evidence="4" id="KW-0433">Leucine-rich repeat</keyword>
<feature type="compositionally biased region" description="Basic and acidic residues" evidence="8">
    <location>
        <begin position="27"/>
        <end position="37"/>
    </location>
</feature>
<dbReference type="Gene3D" id="1.10.8.10">
    <property type="entry name" value="DNA helicase RuvA subunit, C-terminal domain"/>
    <property type="match status" value="1"/>
</dbReference>
<dbReference type="Proteomes" id="UP000812287">
    <property type="component" value="Unassembled WGS sequence"/>
</dbReference>
<dbReference type="Pfam" id="PF22602">
    <property type="entry name" value="NXF_NTF2"/>
    <property type="match status" value="1"/>
</dbReference>
<evidence type="ECO:0000256" key="1">
    <source>
        <dbReference type="ARBA" id="ARBA00004123"/>
    </source>
</evidence>
<keyword evidence="3" id="KW-0813">Transport</keyword>
<keyword evidence="5" id="KW-0677">Repeat</keyword>
<evidence type="ECO:0000313" key="12">
    <source>
        <dbReference type="Proteomes" id="UP000812287"/>
    </source>
</evidence>
<dbReference type="PANTHER" id="PTHR10662">
    <property type="entry name" value="NUCLEAR RNA EXPORT FACTOR"/>
    <property type="match status" value="1"/>
</dbReference>
<feature type="compositionally biased region" description="Low complexity" evidence="8">
    <location>
        <begin position="548"/>
        <end position="559"/>
    </location>
</feature>
<feature type="region of interest" description="Disordered" evidence="8">
    <location>
        <begin position="24"/>
        <end position="47"/>
    </location>
</feature>
<comment type="similarity">
    <text evidence="2">Belongs to the NXF family.</text>
</comment>
<keyword evidence="12" id="KW-1185">Reference proteome</keyword>
<evidence type="ECO:0000256" key="6">
    <source>
        <dbReference type="ARBA" id="ARBA00022816"/>
    </source>
</evidence>
<dbReference type="OrthoDB" id="25872at2759"/>
<keyword evidence="7" id="KW-0539">Nucleus</keyword>
<dbReference type="InterPro" id="IPR018222">
    <property type="entry name" value="Nuclear_transport_factor_2_euk"/>
</dbReference>
<accession>A0A9P7VQQ0</accession>
<comment type="subcellular location">
    <subcellularLocation>
        <location evidence="1">Nucleus</location>
    </subcellularLocation>
</comment>
<dbReference type="RefSeq" id="XP_043038352.1">
    <property type="nucleotide sequence ID" value="XM_043179319.1"/>
</dbReference>
<dbReference type="InterPro" id="IPR009060">
    <property type="entry name" value="UBA-like_sf"/>
</dbReference>
<evidence type="ECO:0000256" key="4">
    <source>
        <dbReference type="ARBA" id="ARBA00022614"/>
    </source>
</evidence>
<dbReference type="InterPro" id="IPR032675">
    <property type="entry name" value="LRR_dom_sf"/>
</dbReference>
<dbReference type="SUPFAM" id="SSF52058">
    <property type="entry name" value="L domain-like"/>
    <property type="match status" value="1"/>
</dbReference>
<dbReference type="SUPFAM" id="SSF54427">
    <property type="entry name" value="NTF2-like"/>
    <property type="match status" value="1"/>
</dbReference>
<dbReference type="Pfam" id="PF03943">
    <property type="entry name" value="TAP_C"/>
    <property type="match status" value="1"/>
</dbReference>
<dbReference type="Gene3D" id="3.10.450.50">
    <property type="match status" value="1"/>
</dbReference>
<gene>
    <name evidence="11" type="ORF">BT62DRAFT_1077603</name>
</gene>
<feature type="region of interest" description="Disordered" evidence="8">
    <location>
        <begin position="536"/>
        <end position="559"/>
    </location>
</feature>
<dbReference type="EMBL" id="MU250539">
    <property type="protein sequence ID" value="KAG7444852.1"/>
    <property type="molecule type" value="Genomic_DNA"/>
</dbReference>
<keyword evidence="6" id="KW-0509">mRNA transport</keyword>
<evidence type="ECO:0000256" key="3">
    <source>
        <dbReference type="ARBA" id="ARBA00022448"/>
    </source>
</evidence>
<dbReference type="Gene3D" id="3.80.10.10">
    <property type="entry name" value="Ribonuclease Inhibitor"/>
    <property type="match status" value="1"/>
</dbReference>
<protein>
    <submittedName>
        <fullName evidence="11">NTF2-like protein</fullName>
    </submittedName>
</protein>
<evidence type="ECO:0000256" key="2">
    <source>
        <dbReference type="ARBA" id="ARBA00009285"/>
    </source>
</evidence>
<organism evidence="11 12">
    <name type="scientific">Guyanagaster necrorhizus</name>
    <dbReference type="NCBI Taxonomy" id="856835"/>
    <lineage>
        <taxon>Eukaryota</taxon>
        <taxon>Fungi</taxon>
        <taxon>Dikarya</taxon>
        <taxon>Basidiomycota</taxon>
        <taxon>Agaricomycotina</taxon>
        <taxon>Agaricomycetes</taxon>
        <taxon>Agaricomycetidae</taxon>
        <taxon>Agaricales</taxon>
        <taxon>Marasmiineae</taxon>
        <taxon>Physalacriaceae</taxon>
        <taxon>Guyanagaster</taxon>
    </lineage>
</organism>
<proteinExistence type="inferred from homology"/>
<dbReference type="AlphaFoldDB" id="A0A9P7VQQ0"/>
<dbReference type="InterPro" id="IPR005637">
    <property type="entry name" value="TAP_C_dom"/>
</dbReference>
<dbReference type="InterPro" id="IPR002075">
    <property type="entry name" value="NTF2_dom"/>
</dbReference>
<dbReference type="GO" id="GO:0003723">
    <property type="term" value="F:RNA binding"/>
    <property type="evidence" value="ECO:0007669"/>
    <property type="project" value="TreeGrafter"/>
</dbReference>
<evidence type="ECO:0000313" key="11">
    <source>
        <dbReference type="EMBL" id="KAG7444852.1"/>
    </source>
</evidence>
<dbReference type="SMART" id="SM00804">
    <property type="entry name" value="TAP_C"/>
    <property type="match status" value="1"/>
</dbReference>
<dbReference type="SUPFAM" id="SSF46934">
    <property type="entry name" value="UBA-like"/>
    <property type="match status" value="1"/>
</dbReference>
<dbReference type="PROSITE" id="PS51281">
    <property type="entry name" value="TAP_C"/>
    <property type="match status" value="1"/>
</dbReference>
<feature type="domain" description="TAP-C" evidence="10">
    <location>
        <begin position="568"/>
        <end position="619"/>
    </location>
</feature>
<dbReference type="GO" id="GO:0005634">
    <property type="term" value="C:nucleus"/>
    <property type="evidence" value="ECO:0007669"/>
    <property type="project" value="UniProtKB-SubCell"/>
</dbReference>
<evidence type="ECO:0000256" key="8">
    <source>
        <dbReference type="SAM" id="MobiDB-lite"/>
    </source>
</evidence>
<reference evidence="11" key="1">
    <citation type="submission" date="2020-11" db="EMBL/GenBank/DDBJ databases">
        <title>Adaptations for nitrogen fixation in a non-lichenized fungal sporocarp promotes dispersal by wood-feeding termites.</title>
        <authorList>
            <consortium name="DOE Joint Genome Institute"/>
            <person name="Koch R.A."/>
            <person name="Yoon G."/>
            <person name="Arayal U."/>
            <person name="Lail K."/>
            <person name="Amirebrahimi M."/>
            <person name="Labutti K."/>
            <person name="Lipzen A."/>
            <person name="Riley R."/>
            <person name="Barry K."/>
            <person name="Henrissat B."/>
            <person name="Grigoriev I.V."/>
            <person name="Herr J.R."/>
            <person name="Aime M.C."/>
        </authorList>
    </citation>
    <scope>NUCLEOTIDE SEQUENCE</scope>
    <source>
        <strain evidence="11">MCA 3950</strain>
    </source>
</reference>
<dbReference type="CDD" id="cd14342">
    <property type="entry name" value="UBA_TAP-C"/>
    <property type="match status" value="1"/>
</dbReference>
<name>A0A9P7VQQ0_9AGAR</name>
<evidence type="ECO:0000256" key="5">
    <source>
        <dbReference type="ARBA" id="ARBA00022737"/>
    </source>
</evidence>
<sequence>MFSSPTPAPGTLASTTLRKAGLIDGDATMRDVTDKPGGRKGSSKIRSHRTRAIEAHLGPSRTRRDDAFISVAGLCNLATYARSQSSLATRMAPSSSSSSPLTPAALSIRGASMRRAGDRRRSAAIVPGLVSSSRKSAIEPWKEFVKRRYNPELQLLNLSNMIEDEVVKKHNLTPPGHGGSAREAGVIFKLAKLLQPPVLKLDLSHNHLSGAHLSLLSHYLGDIEALSLQSNNIRNYKDLDILTGRAGKVQMLRLQELMLSGNPLQVSEYEKGRAEFYKSEVTRRFPTITLLDQEPIVRIAFDIPQASSSSSSVPKPFATSFPFDMGPSMINGASPDLVNSFLFRYLDTFDKSRASLLDAYDPACTFSYCVNTSIPERARLQGLHSRLPNQKKLDWNNWLDVKDGGSRNLSRMRSWADKQDTRLNVGAEATIKALLSLPQTHHDIAGPGENFCVDGMIVPHGSDVALMVMIHGQFAEMPAEGLRSFDRTFILTPAAAGTRAKMNGWDVVIVSDQWTIRGYSSPEAWKPGPMLVHAQKRMPKKAQDSSTPVQQTPQQQLGQEQLLQQIEEPARSVVLQICQRTGMTVPFGYDCLSRNNWNLEAAIANFEAVKGTLGREAFV</sequence>
<evidence type="ECO:0000259" key="10">
    <source>
        <dbReference type="PROSITE" id="PS51281"/>
    </source>
</evidence>
<dbReference type="GeneID" id="66101613"/>
<dbReference type="InterPro" id="IPR032710">
    <property type="entry name" value="NTF2-like_dom_sf"/>
</dbReference>
<dbReference type="PANTHER" id="PTHR10662:SF22">
    <property type="entry name" value="NUCLEAR RNA EXPORT FACTOR 1"/>
    <property type="match status" value="1"/>
</dbReference>
<evidence type="ECO:0000256" key="7">
    <source>
        <dbReference type="ARBA" id="ARBA00023242"/>
    </source>
</evidence>
<feature type="domain" description="NTF2" evidence="9">
    <location>
        <begin position="337"/>
        <end position="516"/>
    </location>
</feature>
<dbReference type="GO" id="GO:0016973">
    <property type="term" value="P:poly(A)+ mRNA export from nucleus"/>
    <property type="evidence" value="ECO:0007669"/>
    <property type="project" value="TreeGrafter"/>
</dbReference>
<dbReference type="PROSITE" id="PS50177">
    <property type="entry name" value="NTF2_DOMAIN"/>
    <property type="match status" value="1"/>
</dbReference>
<dbReference type="InterPro" id="IPR030217">
    <property type="entry name" value="NXF_fam"/>
</dbReference>
<comment type="caution">
    <text evidence="11">The sequence shown here is derived from an EMBL/GenBank/DDBJ whole genome shotgun (WGS) entry which is preliminary data.</text>
</comment>
<evidence type="ECO:0000259" key="9">
    <source>
        <dbReference type="PROSITE" id="PS50177"/>
    </source>
</evidence>